<dbReference type="Proteomes" id="UP000654604">
    <property type="component" value="Unassembled WGS sequence"/>
</dbReference>
<feature type="compositionally biased region" description="Polar residues" evidence="1">
    <location>
        <begin position="79"/>
        <end position="103"/>
    </location>
</feature>
<reference evidence="2 3" key="1">
    <citation type="submission" date="2020-10" db="EMBL/GenBank/DDBJ databases">
        <authorList>
            <person name="Castelo-Branco R."/>
            <person name="Eusebio N."/>
            <person name="Adriana R."/>
            <person name="Vieira A."/>
            <person name="Brugerolle De Fraissinette N."/>
            <person name="Rezende De Castro R."/>
            <person name="Schneider M.P."/>
            <person name="Vasconcelos V."/>
            <person name="Leao P.N."/>
        </authorList>
    </citation>
    <scope>NUCLEOTIDE SEQUENCE [LARGE SCALE GENOMIC DNA]</scope>
    <source>
        <strain evidence="2 3">LEGE 03274</strain>
    </source>
</reference>
<feature type="compositionally biased region" description="Polar residues" evidence="1">
    <location>
        <begin position="315"/>
        <end position="329"/>
    </location>
</feature>
<feature type="region of interest" description="Disordered" evidence="1">
    <location>
        <begin position="31"/>
        <end position="59"/>
    </location>
</feature>
<dbReference type="EMBL" id="JADEWC010000040">
    <property type="protein sequence ID" value="MBE9223664.1"/>
    <property type="molecule type" value="Genomic_DNA"/>
</dbReference>
<sequence length="336" mass="38047">MSSYSEAISTGAKPCQICCSQISVSPIETTNKQQDLLTQPVTDSPQSSSQEDVKTSGKKNKRSIACSITSFNTTEKLKTTSTQEDLFTQPVTEQPQSSNQNDAKTSKKKSKNKKKPLDKRYKILAGNGCHQAISEVQGILVPPIDDESSYQLILPDGLALEATFSNPYLESLALKQPNILGVHWFRGYPKMQDTKLVSFQIVGWDGNMPTNEQGWERWEFIGLWTLEKTLTVQRSITARTVRKEARQTGFITEFKFSFSNTQDWIQEKKLWIGYVYKLLCRREGDTLKIQKVIPYACPRKKPIPKPQLVKKKASQKATKPTQHSQTHSEPQVEKEN</sequence>
<name>A0ABR9V6Z8_9CHRO</name>
<keyword evidence="3" id="KW-1185">Reference proteome</keyword>
<accession>A0ABR9V6Z8</accession>
<organism evidence="2 3">
    <name type="scientific">Cyanobacterium stanieri LEGE 03274</name>
    <dbReference type="NCBI Taxonomy" id="1828756"/>
    <lineage>
        <taxon>Bacteria</taxon>
        <taxon>Bacillati</taxon>
        <taxon>Cyanobacteriota</taxon>
        <taxon>Cyanophyceae</taxon>
        <taxon>Oscillatoriophycideae</taxon>
        <taxon>Chroococcales</taxon>
        <taxon>Geminocystaceae</taxon>
        <taxon>Cyanobacterium</taxon>
    </lineage>
</organism>
<evidence type="ECO:0000313" key="3">
    <source>
        <dbReference type="Proteomes" id="UP000654604"/>
    </source>
</evidence>
<feature type="region of interest" description="Disordered" evidence="1">
    <location>
        <begin position="299"/>
        <end position="336"/>
    </location>
</feature>
<comment type="caution">
    <text evidence="2">The sequence shown here is derived from an EMBL/GenBank/DDBJ whole genome shotgun (WGS) entry which is preliminary data.</text>
</comment>
<feature type="region of interest" description="Disordered" evidence="1">
    <location>
        <begin position="79"/>
        <end position="117"/>
    </location>
</feature>
<feature type="compositionally biased region" description="Basic residues" evidence="1">
    <location>
        <begin position="106"/>
        <end position="117"/>
    </location>
</feature>
<evidence type="ECO:0000313" key="2">
    <source>
        <dbReference type="EMBL" id="MBE9223664.1"/>
    </source>
</evidence>
<evidence type="ECO:0000256" key="1">
    <source>
        <dbReference type="SAM" id="MobiDB-lite"/>
    </source>
</evidence>
<dbReference type="RefSeq" id="WP_193801891.1">
    <property type="nucleotide sequence ID" value="NZ_JADEWC010000040.1"/>
</dbReference>
<feature type="compositionally biased region" description="Polar residues" evidence="1">
    <location>
        <begin position="31"/>
        <end position="50"/>
    </location>
</feature>
<feature type="compositionally biased region" description="Basic residues" evidence="1">
    <location>
        <begin position="299"/>
        <end position="314"/>
    </location>
</feature>
<protein>
    <submittedName>
        <fullName evidence="2">Uncharacterized protein</fullName>
    </submittedName>
</protein>
<gene>
    <name evidence="2" type="ORF">IQ215_13250</name>
</gene>
<proteinExistence type="predicted"/>